<proteinExistence type="predicted"/>
<comment type="caution">
    <text evidence="2">The sequence shown here is derived from an EMBL/GenBank/DDBJ whole genome shotgun (WGS) entry which is preliminary data.</text>
</comment>
<dbReference type="EMBL" id="BPVZ01002255">
    <property type="protein sequence ID" value="GKV53903.1"/>
    <property type="molecule type" value="Genomic_DNA"/>
</dbReference>
<evidence type="ECO:0000313" key="3">
    <source>
        <dbReference type="Proteomes" id="UP001054252"/>
    </source>
</evidence>
<evidence type="ECO:0000313" key="2">
    <source>
        <dbReference type="EMBL" id="GKV53903.1"/>
    </source>
</evidence>
<dbReference type="Pfam" id="PF20428">
    <property type="entry name" value="Sey1_3HB"/>
    <property type="match status" value="1"/>
</dbReference>
<dbReference type="Proteomes" id="UP001054252">
    <property type="component" value="Unassembled WGS sequence"/>
</dbReference>
<dbReference type="GO" id="GO:0005783">
    <property type="term" value="C:endoplasmic reticulum"/>
    <property type="evidence" value="ECO:0007669"/>
    <property type="project" value="TreeGrafter"/>
</dbReference>
<keyword evidence="3" id="KW-1185">Reference proteome</keyword>
<gene>
    <name evidence="2" type="ORF">SLEP1_g60416</name>
</gene>
<dbReference type="AlphaFoldDB" id="A0AAV5MYI4"/>
<evidence type="ECO:0000259" key="1">
    <source>
        <dbReference type="Pfam" id="PF20428"/>
    </source>
</evidence>
<dbReference type="GO" id="GO:0003924">
    <property type="term" value="F:GTPase activity"/>
    <property type="evidence" value="ECO:0007669"/>
    <property type="project" value="TreeGrafter"/>
</dbReference>
<name>A0AAV5MYI4_9ROSI</name>
<protein>
    <recommendedName>
        <fullName evidence="1">Sey1/RHD3-like three-helix bundle domain-containing protein</fullName>
    </recommendedName>
</protein>
<feature type="domain" description="Sey1/RHD3-like three-helix bundle" evidence="1">
    <location>
        <begin position="2"/>
        <end position="249"/>
    </location>
</feature>
<sequence length="259" mass="28892">AAIEQAHWDASKVQEKLRRDIDGHASSVCSAKLSELVANYEKQLSKALTEPVESLLEGGGKDTWASIRRLLKHVTETAVSKFLTAISGFELDQATIDNMVQDLRDYARNMVEKKAREEAGKVLIHMKDRFSTIFSHDNESMPRVWTGKEDIKAITKDARAASLRILSISAAVRLEEKPDNIDNILFSSLLDGNMAVTSSQDRSIVTSADRLASSTWEEVSPKDTVITPVQCKSLWRQFKAETEYTVTQAISAQDTVFPF</sequence>
<feature type="non-terminal residue" evidence="2">
    <location>
        <position position="1"/>
    </location>
</feature>
<dbReference type="InterPro" id="IPR046758">
    <property type="entry name" value="Sey1/RHD3-like_3HB"/>
</dbReference>
<dbReference type="GO" id="GO:0016320">
    <property type="term" value="P:endoplasmic reticulum membrane fusion"/>
    <property type="evidence" value="ECO:0007669"/>
    <property type="project" value="TreeGrafter"/>
</dbReference>
<dbReference type="PANTHER" id="PTHR45923:SF20">
    <property type="entry name" value="PROTEIN ROOT HAIR DEFECTIVE 3 HOMOLOG 2"/>
    <property type="match status" value="1"/>
</dbReference>
<dbReference type="PANTHER" id="PTHR45923">
    <property type="entry name" value="PROTEIN SEY1"/>
    <property type="match status" value="1"/>
</dbReference>
<accession>A0AAV5MYI4</accession>
<dbReference type="InterPro" id="IPR008803">
    <property type="entry name" value="RHD3/Sey1"/>
</dbReference>
<organism evidence="2 3">
    <name type="scientific">Rubroshorea leprosula</name>
    <dbReference type="NCBI Taxonomy" id="152421"/>
    <lineage>
        <taxon>Eukaryota</taxon>
        <taxon>Viridiplantae</taxon>
        <taxon>Streptophyta</taxon>
        <taxon>Embryophyta</taxon>
        <taxon>Tracheophyta</taxon>
        <taxon>Spermatophyta</taxon>
        <taxon>Magnoliopsida</taxon>
        <taxon>eudicotyledons</taxon>
        <taxon>Gunneridae</taxon>
        <taxon>Pentapetalae</taxon>
        <taxon>rosids</taxon>
        <taxon>malvids</taxon>
        <taxon>Malvales</taxon>
        <taxon>Dipterocarpaceae</taxon>
        <taxon>Rubroshorea</taxon>
    </lineage>
</organism>
<reference evidence="2 3" key="1">
    <citation type="journal article" date="2021" name="Commun. Biol.">
        <title>The genome of Shorea leprosula (Dipterocarpaceae) highlights the ecological relevance of drought in aseasonal tropical rainforests.</title>
        <authorList>
            <person name="Ng K.K.S."/>
            <person name="Kobayashi M.J."/>
            <person name="Fawcett J.A."/>
            <person name="Hatakeyama M."/>
            <person name="Paape T."/>
            <person name="Ng C.H."/>
            <person name="Ang C.C."/>
            <person name="Tnah L.H."/>
            <person name="Lee C.T."/>
            <person name="Nishiyama T."/>
            <person name="Sese J."/>
            <person name="O'Brien M.J."/>
            <person name="Copetti D."/>
            <person name="Mohd Noor M.I."/>
            <person name="Ong R.C."/>
            <person name="Putra M."/>
            <person name="Sireger I.Z."/>
            <person name="Indrioko S."/>
            <person name="Kosugi Y."/>
            <person name="Izuno A."/>
            <person name="Isagi Y."/>
            <person name="Lee S.L."/>
            <person name="Shimizu K.K."/>
        </authorList>
    </citation>
    <scope>NUCLEOTIDE SEQUENCE [LARGE SCALE GENOMIC DNA]</scope>
    <source>
        <strain evidence="2">214</strain>
    </source>
</reference>